<dbReference type="GO" id="GO:0009094">
    <property type="term" value="P:L-phenylalanine biosynthetic process"/>
    <property type="evidence" value="ECO:0007669"/>
    <property type="project" value="UniProtKB-KW"/>
</dbReference>
<evidence type="ECO:0008006" key="11">
    <source>
        <dbReference type="Google" id="ProtNLM"/>
    </source>
</evidence>
<dbReference type="Gene3D" id="3.30.70.260">
    <property type="match status" value="1"/>
</dbReference>
<dbReference type="AlphaFoldDB" id="A0AAD7U9Y6"/>
<dbReference type="Proteomes" id="UP001230188">
    <property type="component" value="Unassembled WGS sequence"/>
</dbReference>
<dbReference type="PANTHER" id="PTHR21022">
    <property type="entry name" value="PREPHENATE DEHYDRATASE P PROTEIN"/>
    <property type="match status" value="1"/>
</dbReference>
<evidence type="ECO:0000256" key="5">
    <source>
        <dbReference type="ARBA" id="ARBA00029440"/>
    </source>
</evidence>
<evidence type="ECO:0000256" key="6">
    <source>
        <dbReference type="SAM" id="SignalP"/>
    </source>
</evidence>
<accession>A0AAD7U9Y6</accession>
<dbReference type="EMBL" id="JAQMWT010000480">
    <property type="protein sequence ID" value="KAJ8600738.1"/>
    <property type="molecule type" value="Genomic_DNA"/>
</dbReference>
<gene>
    <name evidence="9" type="ORF">CTAYLR_003916</name>
</gene>
<dbReference type="NCBIfam" id="NF008865">
    <property type="entry name" value="PRK11898.1"/>
    <property type="match status" value="1"/>
</dbReference>
<feature type="signal peptide" evidence="6">
    <location>
        <begin position="1"/>
        <end position="22"/>
    </location>
</feature>
<dbReference type="PROSITE" id="PS51171">
    <property type="entry name" value="PREPHENATE_DEHYDR_3"/>
    <property type="match status" value="1"/>
</dbReference>
<dbReference type="InterPro" id="IPR002912">
    <property type="entry name" value="ACT_dom"/>
</dbReference>
<dbReference type="SUPFAM" id="SSF53850">
    <property type="entry name" value="Periplasmic binding protein-like II"/>
    <property type="match status" value="1"/>
</dbReference>
<keyword evidence="4" id="KW-0456">Lyase</keyword>
<feature type="domain" description="ACT" evidence="8">
    <location>
        <begin position="258"/>
        <end position="338"/>
    </location>
</feature>
<feature type="chain" id="PRO_5041901049" description="Prephenate dehydratase" evidence="6">
    <location>
        <begin position="23"/>
        <end position="365"/>
    </location>
</feature>
<evidence type="ECO:0000256" key="3">
    <source>
        <dbReference type="ARBA" id="ARBA00023222"/>
    </source>
</evidence>
<dbReference type="Gene3D" id="3.40.190.10">
    <property type="entry name" value="Periplasmic binding protein-like II"/>
    <property type="match status" value="2"/>
</dbReference>
<organism evidence="9 10">
    <name type="scientific">Chrysophaeum taylorii</name>
    <dbReference type="NCBI Taxonomy" id="2483200"/>
    <lineage>
        <taxon>Eukaryota</taxon>
        <taxon>Sar</taxon>
        <taxon>Stramenopiles</taxon>
        <taxon>Ochrophyta</taxon>
        <taxon>Pelagophyceae</taxon>
        <taxon>Pelagomonadales</taxon>
        <taxon>Pelagomonadaceae</taxon>
        <taxon>Chrysophaeum</taxon>
    </lineage>
</organism>
<dbReference type="SUPFAM" id="SSF55021">
    <property type="entry name" value="ACT-like"/>
    <property type="match status" value="1"/>
</dbReference>
<dbReference type="GO" id="GO:0004664">
    <property type="term" value="F:prephenate dehydratase activity"/>
    <property type="evidence" value="ECO:0007669"/>
    <property type="project" value="InterPro"/>
</dbReference>
<dbReference type="CDD" id="cd04905">
    <property type="entry name" value="ACT_CM-PDT"/>
    <property type="match status" value="1"/>
</dbReference>
<evidence type="ECO:0000259" key="8">
    <source>
        <dbReference type="PROSITE" id="PS51671"/>
    </source>
</evidence>
<dbReference type="PANTHER" id="PTHR21022:SF19">
    <property type="entry name" value="PREPHENATE DEHYDRATASE-RELATED"/>
    <property type="match status" value="1"/>
</dbReference>
<keyword evidence="2" id="KW-0057">Aromatic amino acid biosynthesis</keyword>
<comment type="caution">
    <text evidence="9">The sequence shown here is derived from an EMBL/GenBank/DDBJ whole genome shotgun (WGS) entry which is preliminary data.</text>
</comment>
<keyword evidence="3" id="KW-0584">Phenylalanine biosynthesis</keyword>
<dbReference type="InterPro" id="IPR001086">
    <property type="entry name" value="Preph_deHydtase"/>
</dbReference>
<protein>
    <recommendedName>
        <fullName evidence="11">Prephenate dehydratase</fullName>
    </recommendedName>
</protein>
<sequence>MRRRRRIVGVVVLCSSGQGVRGFVVRGGAPTVRRGSVIRRAANDNGKNNNGFAAGPYGFHGLPVEKPIAFQGEFGAYSEEAAYQHFGSSITTLPCKSFQDVFNAVDAGEAAYGMLPMENSNAGSINKSYDLLMEYDLRVHGETTLRVKHSLLALPNDDGSPVIVDRVRSHPQALAQCEKYLTAQGLAIEAGSDTAGSAREIAQNKLHGVGAICSKLAAERYGLDVLATGIEDNKFNFTRFFCLGKGVNPNPIATAKTSIIFAVSDKPGSLVAALEEFGRRTVNIIKLESRPRRRTISPGFNYIFYLDFQGHHADPPCAAALMRLLESCAFVKLLGSYEAAPQPRDLFNAEAAIETPTLDPALMQI</sequence>
<proteinExistence type="predicted"/>
<evidence type="ECO:0000256" key="1">
    <source>
        <dbReference type="ARBA" id="ARBA00022605"/>
    </source>
</evidence>
<keyword evidence="10" id="KW-1185">Reference proteome</keyword>
<evidence type="ECO:0000256" key="4">
    <source>
        <dbReference type="ARBA" id="ARBA00023239"/>
    </source>
</evidence>
<evidence type="ECO:0000259" key="7">
    <source>
        <dbReference type="PROSITE" id="PS51171"/>
    </source>
</evidence>
<dbReference type="InterPro" id="IPR045865">
    <property type="entry name" value="ACT-like_dom_sf"/>
</dbReference>
<dbReference type="CDD" id="cd13631">
    <property type="entry name" value="PBP2_Ct-PDT_like"/>
    <property type="match status" value="1"/>
</dbReference>
<keyword evidence="6" id="KW-0732">Signal</keyword>
<evidence type="ECO:0000313" key="10">
    <source>
        <dbReference type="Proteomes" id="UP001230188"/>
    </source>
</evidence>
<keyword evidence="1" id="KW-0028">Amino-acid biosynthesis</keyword>
<dbReference type="PROSITE" id="PS51671">
    <property type="entry name" value="ACT"/>
    <property type="match status" value="1"/>
</dbReference>
<evidence type="ECO:0000313" key="9">
    <source>
        <dbReference type="EMBL" id="KAJ8600738.1"/>
    </source>
</evidence>
<dbReference type="GO" id="GO:0005737">
    <property type="term" value="C:cytoplasm"/>
    <property type="evidence" value="ECO:0007669"/>
    <property type="project" value="TreeGrafter"/>
</dbReference>
<dbReference type="Pfam" id="PF00800">
    <property type="entry name" value="PDT"/>
    <property type="match status" value="1"/>
</dbReference>
<comment type="pathway">
    <text evidence="5">Amino-acid biosynthesis.</text>
</comment>
<reference evidence="9" key="1">
    <citation type="submission" date="2023-01" db="EMBL/GenBank/DDBJ databases">
        <title>Metagenome sequencing of chrysophaentin producing Chrysophaeum taylorii.</title>
        <authorList>
            <person name="Davison J."/>
            <person name="Bewley C."/>
        </authorList>
    </citation>
    <scope>NUCLEOTIDE SEQUENCE</scope>
    <source>
        <strain evidence="9">NIES-1699</strain>
    </source>
</reference>
<feature type="domain" description="Prephenate dehydratase" evidence="7">
    <location>
        <begin position="67"/>
        <end position="245"/>
    </location>
</feature>
<evidence type="ECO:0000256" key="2">
    <source>
        <dbReference type="ARBA" id="ARBA00023141"/>
    </source>
</evidence>
<name>A0AAD7U9Y6_9STRA</name>